<evidence type="ECO:0000313" key="3">
    <source>
        <dbReference type="Proteomes" id="UP000290261"/>
    </source>
</evidence>
<evidence type="ECO:0000259" key="1">
    <source>
        <dbReference type="Pfam" id="PF04738"/>
    </source>
</evidence>
<dbReference type="RefSeq" id="WP_129652825.1">
    <property type="nucleotide sequence ID" value="NZ_ML142907.1"/>
</dbReference>
<dbReference type="Proteomes" id="UP000290261">
    <property type="component" value="Unassembled WGS sequence"/>
</dbReference>
<name>A0A444VQL8_9FLAO</name>
<sequence length="747" mass="86580">MKNECQYEIFPDYVLRTPLLSFDTYKQLTSQSVISDETFKDICKDPIIREALYLASPFLWEEIDRWLNMGITDRDKVEKLQYTILKYLSRMASRCTPFGLFAGCAVGRFGDATQMELEGLDKNRRHTKLDMNYLVALSQDLVKNSKIREQLLFYPNTSIYEIGNQLRYVEYRYVNTKRHHQIAAVDQNEYLNKVLEKARQGSRLEELASVLVDDDITYEEAQGYIVELISNQLLVSELEPSVSGPEFLKQICSVLDGMENVEDYVQVLDDVQRQLDGINKTIGNDPKAYWELGEVIKKLETEFDPKYLFQVDMELAHEKNTLSSKIIDDVQKGLTFLNKISIPLEETLLSNFKNAFNERFEGREVPLSTVLDTEIGIGYRQDQGHGDVNPLVDDIVVDLRKKGQQVRNMMWTEVDVFLQKKLLEAHKNNVYTIVLEDSDFEAYEANWDELPDTISCMIELVQVNGEEKIRFKGGGGSSAANLLGRFCHGDKELHEHASKIIDVEEKLNNHKIMAEIVHLPESRVGNILMRPDFRTYEIPYLARSIKPTEQQLPINDLMLSLRNNRLFLRSKKYNKEVVPRLTNAHNYSNKALPIYHFLSDMQKQDNKGGVWFSLDKFAEDFEFFPRVEYHNLILLEATWNLKKSHLKAIIKVKQDNNALLEKVRELREPLQIPQYVKLLDGDNELLVDLENLTSVRMLLDTVAKRDNFRLGEFLHHQEGVVRKNGAYFTNQVILSFYNGQNLNHTST</sequence>
<accession>A0A444VQL8</accession>
<proteinExistence type="predicted"/>
<protein>
    <recommendedName>
        <fullName evidence="1">Lantibiotic dehydratase N-terminal domain-containing protein</fullName>
    </recommendedName>
</protein>
<keyword evidence="3" id="KW-1185">Reference proteome</keyword>
<dbReference type="EMBL" id="JJMP01000001">
    <property type="protein sequence ID" value="RYC53125.1"/>
    <property type="molecule type" value="Genomic_DNA"/>
</dbReference>
<feature type="domain" description="Lantibiotic dehydratase N-terminal" evidence="1">
    <location>
        <begin position="45"/>
        <end position="698"/>
    </location>
</feature>
<evidence type="ECO:0000313" key="2">
    <source>
        <dbReference type="EMBL" id="RYC53125.1"/>
    </source>
</evidence>
<gene>
    <name evidence="2" type="ORF">DN53_02590</name>
</gene>
<organism evidence="2 3">
    <name type="scientific">Flagellimonas olearia</name>
    <dbReference type="NCBI Taxonomy" id="552546"/>
    <lineage>
        <taxon>Bacteria</taxon>
        <taxon>Pseudomonadati</taxon>
        <taxon>Bacteroidota</taxon>
        <taxon>Flavobacteriia</taxon>
        <taxon>Flavobacteriales</taxon>
        <taxon>Flavobacteriaceae</taxon>
        <taxon>Flagellimonas</taxon>
    </lineage>
</organism>
<reference evidence="2 3" key="1">
    <citation type="submission" date="2014-04" db="EMBL/GenBank/DDBJ databases">
        <title>Whole genome of Muricauda olearia.</title>
        <authorList>
            <person name="Zhang X.-H."/>
            <person name="Tang K."/>
        </authorList>
    </citation>
    <scope>NUCLEOTIDE SEQUENCE [LARGE SCALE GENOMIC DNA]</scope>
    <source>
        <strain evidence="2 3">Th120</strain>
    </source>
</reference>
<dbReference type="AlphaFoldDB" id="A0A444VQL8"/>
<dbReference type="Pfam" id="PF04738">
    <property type="entry name" value="Lant_dehydr_N"/>
    <property type="match status" value="1"/>
</dbReference>
<dbReference type="InterPro" id="IPR006827">
    <property type="entry name" value="Lant_deHydtase_N"/>
</dbReference>
<comment type="caution">
    <text evidence="2">The sequence shown here is derived from an EMBL/GenBank/DDBJ whole genome shotgun (WGS) entry which is preliminary data.</text>
</comment>